<evidence type="ECO:0000256" key="7">
    <source>
        <dbReference type="ARBA" id="ARBA00022764"/>
    </source>
</evidence>
<keyword evidence="6 16" id="KW-0732">Signal</keyword>
<dbReference type="InterPro" id="IPR036909">
    <property type="entry name" value="Cyt_c-like_dom_sf"/>
</dbReference>
<accession>A0A518H6X4</accession>
<keyword evidence="5 14" id="KW-0479">Metal-binding</keyword>
<keyword evidence="8" id="KW-0249">Electron transport</keyword>
<dbReference type="EMBL" id="CP036426">
    <property type="protein sequence ID" value="QDV36617.1"/>
    <property type="molecule type" value="Genomic_DNA"/>
</dbReference>
<keyword evidence="9 18" id="KW-0560">Oxidoreductase</keyword>
<dbReference type="PIRSF" id="PIRSF000294">
    <property type="entry name" value="Cytochrome-c_peroxidase"/>
    <property type="match status" value="1"/>
</dbReference>
<keyword evidence="10 14" id="KW-0408">Iron</keyword>
<dbReference type="InterPro" id="IPR004852">
    <property type="entry name" value="Di-haem_cyt_c_peroxidsae"/>
</dbReference>
<evidence type="ECO:0000256" key="12">
    <source>
        <dbReference type="ARBA" id="ARBA00073576"/>
    </source>
</evidence>
<feature type="chain" id="PRO_5021821420" description="Methylamine utilization protein MauG" evidence="16">
    <location>
        <begin position="18"/>
        <end position="359"/>
    </location>
</feature>
<dbReference type="SUPFAM" id="SSF46626">
    <property type="entry name" value="Cytochrome c"/>
    <property type="match status" value="2"/>
</dbReference>
<keyword evidence="4 13" id="KW-0349">Heme</keyword>
<dbReference type="Proteomes" id="UP000317835">
    <property type="component" value="Chromosome"/>
</dbReference>
<proteinExistence type="predicted"/>
<evidence type="ECO:0000256" key="3">
    <source>
        <dbReference type="ARBA" id="ARBA00022448"/>
    </source>
</evidence>
<sequence length="359" mass="38854" precursor="true">MTAAAAMGLALSAGLVAARTEPTAGPSPNSGPAWPPEQEPEVPLGLIPVFWPDDNPYSPEKAELGRLLYFDSRLSSDNSISCASCHEPSKAFTDSSPVSTGISAQKGGRSAPTVINRAFTTLQFWDGRAASLEEQAIGPLANPLEMTLEDDSSKAHEAVVARLVEIPGYRPRFASAFGDEQITLDRVAKAIATFERTVYSGNSPYDRFKSGDESALTESQRRGMDVFFNKAACDACHLGFNFSDESFVNIGIGYDPDTGVFTDPGRYAVTKSERDLGAFKTPTLREVEHSSPYMHDGSFATLEEVVEHYDKGGIPNPHIDQRMKPLNMSATEKADLVAFLKALGGEGWQHVQAPSEFPR</sequence>
<name>A0A518H6X4_9BACT</name>
<feature type="domain" description="Cytochrome c" evidence="17">
    <location>
        <begin position="218"/>
        <end position="344"/>
    </location>
</feature>
<comment type="pathway">
    <text evidence="2">One-carbon metabolism; methylamine degradation.</text>
</comment>
<dbReference type="GO" id="GO:0009055">
    <property type="term" value="F:electron transfer activity"/>
    <property type="evidence" value="ECO:0007669"/>
    <property type="project" value="InterPro"/>
</dbReference>
<evidence type="ECO:0000256" key="2">
    <source>
        <dbReference type="ARBA" id="ARBA00004856"/>
    </source>
</evidence>
<evidence type="ECO:0000256" key="13">
    <source>
        <dbReference type="PIRSR" id="PIRSR000294-1"/>
    </source>
</evidence>
<dbReference type="InterPro" id="IPR026259">
    <property type="entry name" value="MauG/Cytc_peroxidase"/>
</dbReference>
<feature type="binding site" description="axial binding residue" evidence="14">
    <location>
        <position position="86"/>
    </location>
    <ligand>
        <name>heme c</name>
        <dbReference type="ChEBI" id="CHEBI:61717"/>
        <label>1</label>
    </ligand>
    <ligandPart>
        <name>Fe</name>
        <dbReference type="ChEBI" id="CHEBI:18248"/>
    </ligandPart>
</feature>
<keyword evidence="19" id="KW-1185">Reference proteome</keyword>
<protein>
    <recommendedName>
        <fullName evidence="12">Methylamine utilization protein MauG</fullName>
    </recommendedName>
</protein>
<evidence type="ECO:0000256" key="4">
    <source>
        <dbReference type="ARBA" id="ARBA00022617"/>
    </source>
</evidence>
<evidence type="ECO:0000256" key="15">
    <source>
        <dbReference type="SAM" id="MobiDB-lite"/>
    </source>
</evidence>
<comment type="PTM">
    <text evidence="13">Binds 2 heme groups per subunit.</text>
</comment>
<dbReference type="PROSITE" id="PS51007">
    <property type="entry name" value="CYTC"/>
    <property type="match status" value="2"/>
</dbReference>
<feature type="region of interest" description="Disordered" evidence="15">
    <location>
        <begin position="20"/>
        <end position="39"/>
    </location>
</feature>
<reference evidence="18 19" key="1">
    <citation type="submission" date="2019-02" db="EMBL/GenBank/DDBJ databases">
        <title>Deep-cultivation of Planctomycetes and their phenomic and genomic characterization uncovers novel biology.</title>
        <authorList>
            <person name="Wiegand S."/>
            <person name="Jogler M."/>
            <person name="Boedeker C."/>
            <person name="Pinto D."/>
            <person name="Vollmers J."/>
            <person name="Rivas-Marin E."/>
            <person name="Kohn T."/>
            <person name="Peeters S.H."/>
            <person name="Heuer A."/>
            <person name="Rast P."/>
            <person name="Oberbeckmann S."/>
            <person name="Bunk B."/>
            <person name="Jeske O."/>
            <person name="Meyerdierks A."/>
            <person name="Storesund J.E."/>
            <person name="Kallscheuer N."/>
            <person name="Luecker S."/>
            <person name="Lage O.M."/>
            <person name="Pohl T."/>
            <person name="Merkel B.J."/>
            <person name="Hornburger P."/>
            <person name="Mueller R.-W."/>
            <person name="Bruemmer F."/>
            <person name="Labrenz M."/>
            <person name="Spormann A.M."/>
            <person name="Op den Camp H."/>
            <person name="Overmann J."/>
            <person name="Amann R."/>
            <person name="Jetten M.S.M."/>
            <person name="Mascher T."/>
            <person name="Medema M.H."/>
            <person name="Devos D.P."/>
            <person name="Kaster A.-K."/>
            <person name="Ovreas L."/>
            <person name="Rohde M."/>
            <person name="Galperin M.Y."/>
            <person name="Jogler C."/>
        </authorList>
    </citation>
    <scope>NUCLEOTIDE SEQUENCE [LARGE SCALE GENOMIC DNA]</scope>
    <source>
        <strain evidence="18 19">ElP</strain>
    </source>
</reference>
<evidence type="ECO:0000256" key="6">
    <source>
        <dbReference type="ARBA" id="ARBA00022729"/>
    </source>
</evidence>
<feature type="binding site" description="covalent" evidence="13">
    <location>
        <position position="82"/>
    </location>
    <ligand>
        <name>heme c</name>
        <dbReference type="ChEBI" id="CHEBI:61717"/>
        <label>1</label>
    </ligand>
</feature>
<feature type="signal peptide" evidence="16">
    <location>
        <begin position="1"/>
        <end position="17"/>
    </location>
</feature>
<keyword evidence="3" id="KW-0813">Transport</keyword>
<evidence type="ECO:0000256" key="5">
    <source>
        <dbReference type="ARBA" id="ARBA00022723"/>
    </source>
</evidence>
<evidence type="ECO:0000256" key="10">
    <source>
        <dbReference type="ARBA" id="ARBA00023004"/>
    </source>
</evidence>
<keyword evidence="7" id="KW-0574">Periplasm</keyword>
<feature type="domain" description="Cytochrome c" evidence="17">
    <location>
        <begin position="60"/>
        <end position="167"/>
    </location>
</feature>
<dbReference type="GO" id="GO:0046872">
    <property type="term" value="F:metal ion binding"/>
    <property type="evidence" value="ECO:0007669"/>
    <property type="project" value="UniProtKB-KW"/>
</dbReference>
<evidence type="ECO:0000256" key="14">
    <source>
        <dbReference type="PIRSR" id="PIRSR000294-2"/>
    </source>
</evidence>
<evidence type="ECO:0000259" key="17">
    <source>
        <dbReference type="PROSITE" id="PS51007"/>
    </source>
</evidence>
<evidence type="ECO:0000256" key="9">
    <source>
        <dbReference type="ARBA" id="ARBA00023002"/>
    </source>
</evidence>
<dbReference type="AlphaFoldDB" id="A0A518H6X4"/>
<evidence type="ECO:0000313" key="19">
    <source>
        <dbReference type="Proteomes" id="UP000317835"/>
    </source>
</evidence>
<dbReference type="PANTHER" id="PTHR30600">
    <property type="entry name" value="CYTOCHROME C PEROXIDASE-RELATED"/>
    <property type="match status" value="1"/>
</dbReference>
<dbReference type="GO" id="GO:0042597">
    <property type="term" value="C:periplasmic space"/>
    <property type="evidence" value="ECO:0007669"/>
    <property type="project" value="UniProtKB-SubCell"/>
</dbReference>
<comment type="subcellular location">
    <subcellularLocation>
        <location evidence="1">Periplasm</location>
    </subcellularLocation>
</comment>
<evidence type="ECO:0000256" key="11">
    <source>
        <dbReference type="ARBA" id="ARBA00058991"/>
    </source>
</evidence>
<feature type="binding site" description="covalent" evidence="13">
    <location>
        <position position="236"/>
    </location>
    <ligand>
        <name>heme c</name>
        <dbReference type="ChEBI" id="CHEBI:61717"/>
        <label>2</label>
    </ligand>
</feature>
<keyword evidence="18" id="KW-0575">Peroxidase</keyword>
<dbReference type="Gene3D" id="1.10.760.10">
    <property type="entry name" value="Cytochrome c-like domain"/>
    <property type="match status" value="2"/>
</dbReference>
<dbReference type="FunFam" id="1.10.760.10:FF:000019">
    <property type="entry name" value="Di-heme cytochrome C peroxidase"/>
    <property type="match status" value="1"/>
</dbReference>
<feature type="binding site" description="covalent" evidence="13">
    <location>
        <position position="233"/>
    </location>
    <ligand>
        <name>heme c</name>
        <dbReference type="ChEBI" id="CHEBI:61717"/>
        <label>2</label>
    </ligand>
</feature>
<feature type="binding site" description="covalent" evidence="13">
    <location>
        <position position="85"/>
    </location>
    <ligand>
        <name>heme c</name>
        <dbReference type="ChEBI" id="CHEBI:61717"/>
        <label>1</label>
    </ligand>
</feature>
<dbReference type="GO" id="GO:0020037">
    <property type="term" value="F:heme binding"/>
    <property type="evidence" value="ECO:0007669"/>
    <property type="project" value="InterPro"/>
</dbReference>
<evidence type="ECO:0000313" key="18">
    <source>
        <dbReference type="EMBL" id="QDV36617.1"/>
    </source>
</evidence>
<evidence type="ECO:0000256" key="16">
    <source>
        <dbReference type="SAM" id="SignalP"/>
    </source>
</evidence>
<dbReference type="PANTHER" id="PTHR30600:SF10">
    <property type="entry name" value="BLL6722 PROTEIN"/>
    <property type="match status" value="1"/>
</dbReference>
<dbReference type="InterPro" id="IPR051395">
    <property type="entry name" value="Cytochrome_c_Peroxidase/MauG"/>
</dbReference>
<evidence type="ECO:0000256" key="8">
    <source>
        <dbReference type="ARBA" id="ARBA00022982"/>
    </source>
</evidence>
<dbReference type="KEGG" id="tpla:ElP_45450"/>
<comment type="cofactor">
    <cofactor evidence="13">
        <name>heme</name>
        <dbReference type="ChEBI" id="CHEBI:30413"/>
    </cofactor>
    <text evidence="13">Binds 2 heme groups.</text>
</comment>
<organism evidence="18 19">
    <name type="scientific">Tautonia plasticadhaerens</name>
    <dbReference type="NCBI Taxonomy" id="2527974"/>
    <lineage>
        <taxon>Bacteria</taxon>
        <taxon>Pseudomonadati</taxon>
        <taxon>Planctomycetota</taxon>
        <taxon>Planctomycetia</taxon>
        <taxon>Isosphaerales</taxon>
        <taxon>Isosphaeraceae</taxon>
        <taxon>Tautonia</taxon>
    </lineage>
</organism>
<feature type="binding site" description="axial binding residue" evidence="14">
    <location>
        <position position="237"/>
    </location>
    <ligand>
        <name>heme c</name>
        <dbReference type="ChEBI" id="CHEBI:61717"/>
        <label>2</label>
    </ligand>
    <ligandPart>
        <name>Fe</name>
        <dbReference type="ChEBI" id="CHEBI:18248"/>
    </ligandPart>
</feature>
<comment type="function">
    <text evidence="11">Involved in methylamine metabolism. Essential for the maturation of the beta subunit of MADH, presumably via a step in the biosynthesis of tryptophan tryptophylquinone (TTQ), the cofactor of MADH.</text>
</comment>
<dbReference type="InterPro" id="IPR009056">
    <property type="entry name" value="Cyt_c-like_dom"/>
</dbReference>
<gene>
    <name evidence="18" type="primary">ccp_1</name>
    <name evidence="18" type="ORF">ElP_45450</name>
</gene>
<evidence type="ECO:0000256" key="1">
    <source>
        <dbReference type="ARBA" id="ARBA00004418"/>
    </source>
</evidence>
<dbReference type="GO" id="GO:0004130">
    <property type="term" value="F:cytochrome-c peroxidase activity"/>
    <property type="evidence" value="ECO:0007669"/>
    <property type="project" value="TreeGrafter"/>
</dbReference>
<dbReference type="Pfam" id="PF03150">
    <property type="entry name" value="CCP_MauG"/>
    <property type="match status" value="1"/>
</dbReference>